<evidence type="ECO:0000259" key="1">
    <source>
        <dbReference type="PROSITE" id="PS51186"/>
    </source>
</evidence>
<dbReference type="PROSITE" id="PS51186">
    <property type="entry name" value="GNAT"/>
    <property type="match status" value="1"/>
</dbReference>
<dbReference type="InterPro" id="IPR016181">
    <property type="entry name" value="Acyl_CoA_acyltransferase"/>
</dbReference>
<proteinExistence type="predicted"/>
<dbReference type="GO" id="GO:0016747">
    <property type="term" value="F:acyltransferase activity, transferring groups other than amino-acyl groups"/>
    <property type="evidence" value="ECO:0007669"/>
    <property type="project" value="InterPro"/>
</dbReference>
<evidence type="ECO:0000313" key="3">
    <source>
        <dbReference type="Proteomes" id="UP000184035"/>
    </source>
</evidence>
<evidence type="ECO:0000313" key="2">
    <source>
        <dbReference type="EMBL" id="SHF09327.1"/>
    </source>
</evidence>
<dbReference type="AlphaFoldDB" id="A0A1M4YUT2"/>
<dbReference type="Gene3D" id="3.40.630.30">
    <property type="match status" value="1"/>
</dbReference>
<dbReference type="Proteomes" id="UP000184035">
    <property type="component" value="Unassembled WGS sequence"/>
</dbReference>
<dbReference type="STRING" id="1533.SAMN05443638_13213"/>
<organism evidence="2 3">
    <name type="scientific">Clostridium fallax</name>
    <dbReference type="NCBI Taxonomy" id="1533"/>
    <lineage>
        <taxon>Bacteria</taxon>
        <taxon>Bacillati</taxon>
        <taxon>Bacillota</taxon>
        <taxon>Clostridia</taxon>
        <taxon>Eubacteriales</taxon>
        <taxon>Clostridiaceae</taxon>
        <taxon>Clostridium</taxon>
    </lineage>
</organism>
<gene>
    <name evidence="2" type="ORF">SAMN05443638_13213</name>
</gene>
<feature type="domain" description="N-acetyltransferase" evidence="1">
    <location>
        <begin position="118"/>
        <end position="245"/>
    </location>
</feature>
<accession>A0A1M4YUT2</accession>
<dbReference type="InterPro" id="IPR000182">
    <property type="entry name" value="GNAT_dom"/>
</dbReference>
<keyword evidence="3" id="KW-1185">Reference proteome</keyword>
<dbReference type="SUPFAM" id="SSF55729">
    <property type="entry name" value="Acyl-CoA N-acyltransferases (Nat)"/>
    <property type="match status" value="1"/>
</dbReference>
<reference evidence="2 3" key="1">
    <citation type="submission" date="2016-11" db="EMBL/GenBank/DDBJ databases">
        <authorList>
            <person name="Jaros S."/>
            <person name="Januszkiewicz K."/>
            <person name="Wedrychowicz H."/>
        </authorList>
    </citation>
    <scope>NUCLEOTIDE SEQUENCE [LARGE SCALE GENOMIC DNA]</scope>
    <source>
        <strain evidence="2 3">DSM 2631</strain>
    </source>
</reference>
<protein>
    <recommendedName>
        <fullName evidence="1">N-acetyltransferase domain-containing protein</fullName>
    </recommendedName>
</protein>
<sequence>MVKVKEQLSKDYNCNVKDFDCKNNLVTDIKLIEGSRRYSDEKEFLKILIFGGKTIICADESIKKWCIENLSDIPGEWMYLYSVLRKIDNKLNEFGYEIDNTHHYYLPNENKENIEINNNIRLYEKEDIKQFNGDDRFDEAFAFNSNYPDILAVAALDDNNDIIAIAGASKDCETMWQIGINVLPVAEGRGVGKNIVRVLKEEILKRGIIPFYGTIESHIISQRVAIGAGFYPAFAELKVRKKMSI</sequence>
<dbReference type="EMBL" id="FQVM01000032">
    <property type="protein sequence ID" value="SHF09327.1"/>
    <property type="molecule type" value="Genomic_DNA"/>
</dbReference>
<name>A0A1M4YUT2_9CLOT</name>